<gene>
    <name evidence="8" type="ORF">FRZ44_11510</name>
</gene>
<dbReference type="GO" id="GO:0030170">
    <property type="term" value="F:pyridoxal phosphate binding"/>
    <property type="evidence" value="ECO:0007669"/>
    <property type="project" value="InterPro"/>
</dbReference>
<feature type="domain" description="HTH gntR-type" evidence="7">
    <location>
        <begin position="21"/>
        <end position="89"/>
    </location>
</feature>
<organism evidence="8 9">
    <name type="scientific">Hypericibacter terrae</name>
    <dbReference type="NCBI Taxonomy" id="2602015"/>
    <lineage>
        <taxon>Bacteria</taxon>
        <taxon>Pseudomonadati</taxon>
        <taxon>Pseudomonadota</taxon>
        <taxon>Alphaproteobacteria</taxon>
        <taxon>Rhodospirillales</taxon>
        <taxon>Dongiaceae</taxon>
        <taxon>Hypericibacter</taxon>
    </lineage>
</organism>
<dbReference type="Gene3D" id="1.10.10.10">
    <property type="entry name" value="Winged helix-like DNA-binding domain superfamily/Winged helix DNA-binding domain"/>
    <property type="match status" value="1"/>
</dbReference>
<evidence type="ECO:0000256" key="4">
    <source>
        <dbReference type="ARBA" id="ARBA00023125"/>
    </source>
</evidence>
<dbReference type="SMART" id="SM00345">
    <property type="entry name" value="HTH_GNTR"/>
    <property type="match status" value="1"/>
</dbReference>
<dbReference type="InterPro" id="IPR015424">
    <property type="entry name" value="PyrdxlP-dep_Trfase"/>
</dbReference>
<dbReference type="AlphaFoldDB" id="A0A5J6MEH4"/>
<dbReference type="SUPFAM" id="SSF53383">
    <property type="entry name" value="PLP-dependent transferases"/>
    <property type="match status" value="1"/>
</dbReference>
<dbReference type="OrthoDB" id="9808770at2"/>
<dbReference type="Gene3D" id="3.40.640.10">
    <property type="entry name" value="Type I PLP-dependent aspartate aminotransferase-like (Major domain)"/>
    <property type="match status" value="1"/>
</dbReference>
<accession>A0A5J6MEH4</accession>
<evidence type="ECO:0000256" key="5">
    <source>
        <dbReference type="ARBA" id="ARBA00023163"/>
    </source>
</evidence>
<evidence type="ECO:0000313" key="9">
    <source>
        <dbReference type="Proteomes" id="UP000326202"/>
    </source>
</evidence>
<feature type="compositionally biased region" description="Basic residues" evidence="6">
    <location>
        <begin position="93"/>
        <end position="103"/>
    </location>
</feature>
<dbReference type="PROSITE" id="PS50949">
    <property type="entry name" value="HTH_GNTR"/>
    <property type="match status" value="1"/>
</dbReference>
<dbReference type="PANTHER" id="PTHR46577:SF1">
    <property type="entry name" value="HTH-TYPE TRANSCRIPTIONAL REGULATORY PROTEIN GABR"/>
    <property type="match status" value="1"/>
</dbReference>
<evidence type="ECO:0000313" key="8">
    <source>
        <dbReference type="EMBL" id="QEX15863.1"/>
    </source>
</evidence>
<dbReference type="InterPro" id="IPR036388">
    <property type="entry name" value="WH-like_DNA-bd_sf"/>
</dbReference>
<keyword evidence="9" id="KW-1185">Reference proteome</keyword>
<dbReference type="InterPro" id="IPR036390">
    <property type="entry name" value="WH_DNA-bd_sf"/>
</dbReference>
<dbReference type="GO" id="GO:0003700">
    <property type="term" value="F:DNA-binding transcription factor activity"/>
    <property type="evidence" value="ECO:0007669"/>
    <property type="project" value="InterPro"/>
</dbReference>
<comment type="similarity">
    <text evidence="1">In the C-terminal section; belongs to the class-I pyridoxal-phosphate-dependent aminotransferase family.</text>
</comment>
<dbReference type="InterPro" id="IPR051446">
    <property type="entry name" value="HTH_trans_reg/aminotransferase"/>
</dbReference>
<keyword evidence="5" id="KW-0804">Transcription</keyword>
<dbReference type="Pfam" id="PF00392">
    <property type="entry name" value="GntR"/>
    <property type="match status" value="1"/>
</dbReference>
<evidence type="ECO:0000256" key="2">
    <source>
        <dbReference type="ARBA" id="ARBA00022898"/>
    </source>
</evidence>
<protein>
    <submittedName>
        <fullName evidence="8">GntR family transcriptional regulator</fullName>
    </submittedName>
</protein>
<keyword evidence="2" id="KW-0663">Pyridoxal phosphate</keyword>
<dbReference type="InterPro" id="IPR015421">
    <property type="entry name" value="PyrdxlP-dep_Trfase_major"/>
</dbReference>
<evidence type="ECO:0000259" key="7">
    <source>
        <dbReference type="PROSITE" id="PS50949"/>
    </source>
</evidence>
<name>A0A5J6MEH4_9PROT</name>
<dbReference type="KEGG" id="htq:FRZ44_11510"/>
<dbReference type="InterPro" id="IPR004839">
    <property type="entry name" value="Aminotransferase_I/II_large"/>
</dbReference>
<dbReference type="Pfam" id="PF00155">
    <property type="entry name" value="Aminotran_1_2"/>
    <property type="match status" value="1"/>
</dbReference>
<keyword evidence="3" id="KW-0805">Transcription regulation</keyword>
<evidence type="ECO:0000256" key="6">
    <source>
        <dbReference type="SAM" id="MobiDB-lite"/>
    </source>
</evidence>
<evidence type="ECO:0000256" key="3">
    <source>
        <dbReference type="ARBA" id="ARBA00023015"/>
    </source>
</evidence>
<dbReference type="EMBL" id="CP042906">
    <property type="protein sequence ID" value="QEX15863.1"/>
    <property type="molecule type" value="Genomic_DNA"/>
</dbReference>
<dbReference type="CDD" id="cd00609">
    <property type="entry name" value="AAT_like"/>
    <property type="match status" value="1"/>
</dbReference>
<dbReference type="SUPFAM" id="SSF46785">
    <property type="entry name" value="Winged helix' DNA-binding domain"/>
    <property type="match status" value="1"/>
</dbReference>
<reference evidence="8 9" key="1">
    <citation type="submission" date="2019-08" db="EMBL/GenBank/DDBJ databases">
        <title>Hyperibacter terrae gen. nov., sp. nov. and Hyperibacter viscosus sp. nov., two new members in the family Rhodospirillaceae isolated from the rhizosphere of Hypericum perforatum.</title>
        <authorList>
            <person name="Noviana Z."/>
        </authorList>
    </citation>
    <scope>NUCLEOTIDE SEQUENCE [LARGE SCALE GENOMIC DNA]</scope>
    <source>
        <strain evidence="8 9">R5913</strain>
    </source>
</reference>
<proteinExistence type="inferred from homology"/>
<dbReference type="Proteomes" id="UP000326202">
    <property type="component" value="Chromosome"/>
</dbReference>
<dbReference type="InterPro" id="IPR000524">
    <property type="entry name" value="Tscrpt_reg_HTH_GntR"/>
</dbReference>
<evidence type="ECO:0000256" key="1">
    <source>
        <dbReference type="ARBA" id="ARBA00005384"/>
    </source>
</evidence>
<dbReference type="GO" id="GO:0003677">
    <property type="term" value="F:DNA binding"/>
    <property type="evidence" value="ECO:0007669"/>
    <property type="project" value="UniProtKB-KW"/>
</dbReference>
<dbReference type="PRINTS" id="PR00035">
    <property type="entry name" value="HTHGNTR"/>
</dbReference>
<dbReference type="PANTHER" id="PTHR46577">
    <property type="entry name" value="HTH-TYPE TRANSCRIPTIONAL REGULATORY PROTEIN GABR"/>
    <property type="match status" value="1"/>
</dbReference>
<feature type="region of interest" description="Disordered" evidence="6">
    <location>
        <begin position="93"/>
        <end position="113"/>
    </location>
</feature>
<dbReference type="RefSeq" id="WP_151176284.1">
    <property type="nucleotide sequence ID" value="NZ_CP042906.1"/>
</dbReference>
<keyword evidence="4" id="KW-0238">DNA-binding</keyword>
<sequence length="484" mass="52896">MKPVPKPLNQNNIRLKRRGGGALHRQIYERLRAAILDGSLGPGARLSSSRSLASQLGISRGTVELAYATLTSEGYIETQGAAGTIVTARLSPKRPIPRGRRSAPVRPFNDTASDTALPKPFQMGLPALDQFPRKLWSRLTARNARRLPASAMTYQDAAGDRRLRDAIAHYLAIARGIACSSDQILITAGYQGALGLIARVLLRPGDPVWFEDPGYFLAREALKQAGAALVPLPVDEEGIDVEAGRQRAPWARFAVVTPSHQAPLGVTLSLNRRLALLSWATDAGAWVIEDDYDSEYRYLGRPLPALKSLDEGNRVLYTGTFSKVLLPGLRLGYLVVPLPEIERFDRAAALLMPSQGVLDQVTVADFMTEGHFSRHIRRMRQLYAERRQVLASALEKRLGDRLRVELQAGGLHLMAGLPPGSNDEAIAQRAWEQGLAPFPLSRGLIQARRPPALGLSFTNIPTEEAPRVVERLAAVLEEAGPPRG</sequence>